<accession>A0A413FG99</accession>
<evidence type="ECO:0000313" key="3">
    <source>
        <dbReference type="Proteomes" id="UP000283880"/>
    </source>
</evidence>
<organism evidence="2 3">
    <name type="scientific">Enterocloster asparagiformis</name>
    <dbReference type="NCBI Taxonomy" id="333367"/>
    <lineage>
        <taxon>Bacteria</taxon>
        <taxon>Bacillati</taxon>
        <taxon>Bacillota</taxon>
        <taxon>Clostridia</taxon>
        <taxon>Lachnospirales</taxon>
        <taxon>Lachnospiraceae</taxon>
        <taxon>Enterocloster</taxon>
    </lineage>
</organism>
<evidence type="ECO:0000313" key="2">
    <source>
        <dbReference type="EMBL" id="RGX29673.1"/>
    </source>
</evidence>
<dbReference type="OrthoDB" id="5493836at2"/>
<dbReference type="RefSeq" id="WP_007714815.1">
    <property type="nucleotide sequence ID" value="NZ_JAWYAU010000265.1"/>
</dbReference>
<protein>
    <submittedName>
        <fullName evidence="2">DUF3825 domain-containing protein</fullName>
    </submittedName>
</protein>
<feature type="domain" description="DUF3825" evidence="1">
    <location>
        <begin position="253"/>
        <end position="523"/>
    </location>
</feature>
<dbReference type="EMBL" id="QSBM01000007">
    <property type="protein sequence ID" value="RGX29673.1"/>
    <property type="molecule type" value="Genomic_DNA"/>
</dbReference>
<evidence type="ECO:0000259" key="1">
    <source>
        <dbReference type="Pfam" id="PF12873"/>
    </source>
</evidence>
<name>A0A413FG99_9FIRM</name>
<proteinExistence type="predicted"/>
<reference evidence="2 3" key="1">
    <citation type="submission" date="2018-08" db="EMBL/GenBank/DDBJ databases">
        <title>A genome reference for cultivated species of the human gut microbiota.</title>
        <authorList>
            <person name="Zou Y."/>
            <person name="Xue W."/>
            <person name="Luo G."/>
        </authorList>
    </citation>
    <scope>NUCLEOTIDE SEQUENCE [LARGE SCALE GENOMIC DNA]</scope>
    <source>
        <strain evidence="2 3">AF04-15</strain>
    </source>
</reference>
<sequence>MAKSGFYNIGYITDARKNYAAEIRNLCGTYIDYTRLSSYVDAQWQDKKDVLFWDMDFNQLTETDEGIHYIMIDTGYQCRDGGEPIYGGFSSNKDSGDLDNSYDWSGIWIGTREMILKQWELDTGDLNNYTYIRDYQAIARTLNIYCHKSDSKTEWEAYLQKRFFECRKMDMVGVYETSFKRISYFPLGLQSAGGDELWALMDANDKVAKQKWVKLHTVTRSELLQRILSMICYNLGIMYFSNSNEANAFLQQLAETAMTENWTSANSEQPCDILRSYICHTIYRLQDEDAQADPGAPRKIDEVDGKIYFNSGLLNHLFRQIIIVGTKYEMEKEIPCFGTHKFVLMKNPYPYSESDQEIAQVYDGDTYKLPGIAKFFDDYRAIIFDARLPIRLNDRHIFLDGVERKRLPKYAEEFKACRDNESERNALLARISRDFDSALERAKLLAERNYRLAIPQFWREAGTIQFLLPIYLGELEEADQPHCALALSYDDTGRVKYYRGETILTLSMAYNNARLIAKPDVFWLDTVVPAEKETVKEETGADEETD</sequence>
<dbReference type="AlphaFoldDB" id="A0A413FG99"/>
<dbReference type="Pfam" id="PF12873">
    <property type="entry name" value="DUF3825"/>
    <property type="match status" value="1"/>
</dbReference>
<comment type="caution">
    <text evidence="2">The sequence shown here is derived from an EMBL/GenBank/DDBJ whole genome shotgun (WGS) entry which is preliminary data.</text>
</comment>
<gene>
    <name evidence="2" type="ORF">DWV29_11180</name>
</gene>
<dbReference type="InterPro" id="IPR024437">
    <property type="entry name" value="DUF3825"/>
</dbReference>
<dbReference type="Proteomes" id="UP000283880">
    <property type="component" value="Unassembled WGS sequence"/>
</dbReference>